<protein>
    <submittedName>
        <fullName evidence="1">Fis family transcriptional regulator</fullName>
    </submittedName>
</protein>
<keyword evidence="2" id="KW-1185">Reference proteome</keyword>
<dbReference type="KEGG" id="tact:SG35_031430"/>
<accession>A0AAE9YZ34</accession>
<evidence type="ECO:0000313" key="1">
    <source>
        <dbReference type="EMBL" id="WDE02267.1"/>
    </source>
</evidence>
<organism evidence="1 2">
    <name type="scientific">Thalassomonas actiniarum</name>
    <dbReference type="NCBI Taxonomy" id="485447"/>
    <lineage>
        <taxon>Bacteria</taxon>
        <taxon>Pseudomonadati</taxon>
        <taxon>Pseudomonadota</taxon>
        <taxon>Gammaproteobacteria</taxon>
        <taxon>Alteromonadales</taxon>
        <taxon>Colwelliaceae</taxon>
        <taxon>Thalassomonas</taxon>
    </lineage>
</organism>
<dbReference type="EMBL" id="CP059736">
    <property type="protein sequence ID" value="WDE02267.1"/>
    <property type="molecule type" value="Genomic_DNA"/>
</dbReference>
<reference evidence="1 2" key="2">
    <citation type="journal article" date="2022" name="Mar. Drugs">
        <title>Bioassay-Guided Fractionation Leads to the Detection of Cholic Acid Generated by the Rare Thalassomonas sp.</title>
        <authorList>
            <person name="Pheiffer F."/>
            <person name="Schneider Y.K."/>
            <person name="Hansen E.H."/>
            <person name="Andersen J.H."/>
            <person name="Isaksson J."/>
            <person name="Busche T."/>
            <person name="R C."/>
            <person name="Kalinowski J."/>
            <person name="Zyl L.V."/>
            <person name="Trindade M."/>
        </authorList>
    </citation>
    <scope>NUCLEOTIDE SEQUENCE [LARGE SCALE GENOMIC DNA]</scope>
    <source>
        <strain evidence="1 2">A5K-106</strain>
    </source>
</reference>
<name>A0AAE9YZ34_9GAMM</name>
<dbReference type="Proteomes" id="UP000032568">
    <property type="component" value="Chromosome pTact"/>
</dbReference>
<sequence>MKKSDKKLDKMLREALTQVCETALEEVAGFVWLTHFVNYNAFPGSLAVVCVFNTNSELLDARAGHKDTYLIGLIDKELASAGFKIRDIKQRVRFDTEENCQKENNGKWTHRFNH</sequence>
<reference evidence="1 2" key="1">
    <citation type="journal article" date="2015" name="Genome Announc.">
        <title>Draft Genome Sequences of Marine Isolates of Thalassomonas viridans and Thalassomonas actiniarum.</title>
        <authorList>
            <person name="Olonade I."/>
            <person name="van Zyl L.J."/>
            <person name="Trindade M."/>
        </authorList>
    </citation>
    <scope>NUCLEOTIDE SEQUENCE [LARGE SCALE GENOMIC DNA]</scope>
    <source>
        <strain evidence="1 2">A5K-106</strain>
    </source>
</reference>
<dbReference type="RefSeq" id="WP_044831113.1">
    <property type="nucleotide sequence ID" value="NZ_CP059736.1"/>
</dbReference>
<proteinExistence type="predicted"/>
<dbReference type="AlphaFoldDB" id="A0AAE9YZ34"/>
<gene>
    <name evidence="1" type="ORF">SG35_031430</name>
</gene>
<evidence type="ECO:0000313" key="2">
    <source>
        <dbReference type="Proteomes" id="UP000032568"/>
    </source>
</evidence>